<dbReference type="Proteomes" id="UP000885680">
    <property type="component" value="Unassembled WGS sequence"/>
</dbReference>
<sequence>MAAYREASERMALTVLKTVKTANGQEVVRTLKDKKFLFNDQASLERHILDLVERQEHRCALTDLQLDYDERGGDKQFFCSLDRIDSSGHYEPGNLQIVCRFVNFWKGASDNDEFRRLVKEVRTIQNVD</sequence>
<dbReference type="EMBL" id="DRGN01000039">
    <property type="protein sequence ID" value="HET99361.1"/>
    <property type="molecule type" value="Genomic_DNA"/>
</dbReference>
<accession>A0A9C9NCP1</accession>
<protein>
    <submittedName>
        <fullName evidence="1">Uncharacterized protein</fullName>
    </submittedName>
</protein>
<name>A0A9C9NCP1_9HYPH</name>
<evidence type="ECO:0000313" key="2">
    <source>
        <dbReference type="Proteomes" id="UP000885680"/>
    </source>
</evidence>
<dbReference type="AlphaFoldDB" id="A0A9C9NCP1"/>
<gene>
    <name evidence="1" type="ORF">ENH89_03070</name>
</gene>
<dbReference type="Gene3D" id="3.30.40.220">
    <property type="match status" value="1"/>
</dbReference>
<organism evidence="1 2">
    <name type="scientific">Aurantimonas coralicida</name>
    <dbReference type="NCBI Taxonomy" id="182270"/>
    <lineage>
        <taxon>Bacteria</taxon>
        <taxon>Pseudomonadati</taxon>
        <taxon>Pseudomonadota</taxon>
        <taxon>Alphaproteobacteria</taxon>
        <taxon>Hyphomicrobiales</taxon>
        <taxon>Aurantimonadaceae</taxon>
        <taxon>Aurantimonas</taxon>
    </lineage>
</organism>
<proteinExistence type="predicted"/>
<comment type="caution">
    <text evidence="1">The sequence shown here is derived from an EMBL/GenBank/DDBJ whole genome shotgun (WGS) entry which is preliminary data.</text>
</comment>
<reference evidence="1" key="1">
    <citation type="journal article" date="2020" name="mSystems">
        <title>Genome- and Community-Level Interaction Insights into Carbon Utilization and Element Cycling Functions of Hydrothermarchaeota in Hydrothermal Sediment.</title>
        <authorList>
            <person name="Zhou Z."/>
            <person name="Liu Y."/>
            <person name="Xu W."/>
            <person name="Pan J."/>
            <person name="Luo Z.H."/>
            <person name="Li M."/>
        </authorList>
    </citation>
    <scope>NUCLEOTIDE SEQUENCE</scope>
    <source>
        <strain evidence="1">HyVt-347</strain>
    </source>
</reference>
<evidence type="ECO:0000313" key="1">
    <source>
        <dbReference type="EMBL" id="HET99361.1"/>
    </source>
</evidence>